<dbReference type="FunFam" id="3.20.10.10:FF:000010">
    <property type="entry name" value="Branched-chain amino acid aminotransferase"/>
    <property type="match status" value="1"/>
</dbReference>
<dbReference type="OrthoDB" id="409992at2759"/>
<comment type="cofactor">
    <cofactor evidence="1">
        <name>pyridoxal 5'-phosphate</name>
        <dbReference type="ChEBI" id="CHEBI:597326"/>
    </cofactor>
</comment>
<dbReference type="InterPro" id="IPR005786">
    <property type="entry name" value="B_amino_transII"/>
</dbReference>
<reference evidence="8 9" key="1">
    <citation type="submission" date="2015-04" db="EMBL/GenBank/DDBJ databases">
        <authorList>
            <person name="Syromyatnikov M.Y."/>
            <person name="Popov V.N."/>
        </authorList>
    </citation>
    <scope>NUCLEOTIDE SEQUENCE [LARGE SCALE GENOMIC DNA]</scope>
    <source>
        <strain evidence="8">WF-38-12</strain>
    </source>
</reference>
<dbReference type="PANTHER" id="PTHR42825:SF2">
    <property type="entry name" value="BRANCHED-CHAIN-AMINO-ACID AMINOTRANSFERASE 3, CHLOROPLASTIC-RELATED"/>
    <property type="match status" value="1"/>
</dbReference>
<dbReference type="AlphaFoldDB" id="A0A0U1LZL4"/>
<dbReference type="Pfam" id="PF01063">
    <property type="entry name" value="Aminotran_4"/>
    <property type="match status" value="1"/>
</dbReference>
<evidence type="ECO:0000256" key="1">
    <source>
        <dbReference type="ARBA" id="ARBA00001933"/>
    </source>
</evidence>
<comment type="pathway">
    <text evidence="2">Secondary metabolite biosynthesis.</text>
</comment>
<feature type="modified residue" description="N6-(pyridoxal phosphate)lysine" evidence="7">
    <location>
        <position position="207"/>
    </location>
</feature>
<dbReference type="SUPFAM" id="SSF56752">
    <property type="entry name" value="D-aminoacid aminotransferase-like PLP-dependent enzymes"/>
    <property type="match status" value="1"/>
</dbReference>
<dbReference type="Gene3D" id="3.30.470.10">
    <property type="match status" value="1"/>
</dbReference>
<proteinExistence type="inferred from homology"/>
<evidence type="ECO:0000256" key="6">
    <source>
        <dbReference type="ARBA" id="ARBA00022898"/>
    </source>
</evidence>
<dbReference type="InterPro" id="IPR043132">
    <property type="entry name" value="BCAT-like_C"/>
</dbReference>
<gene>
    <name evidence="8" type="ORF">PISL3812_05197</name>
</gene>
<dbReference type="InterPro" id="IPR043131">
    <property type="entry name" value="BCAT-like_N"/>
</dbReference>
<keyword evidence="9" id="KW-1185">Reference proteome</keyword>
<dbReference type="Gene3D" id="3.20.10.10">
    <property type="entry name" value="D-amino Acid Aminotransferase, subunit A, domain 2"/>
    <property type="match status" value="1"/>
</dbReference>
<dbReference type="GO" id="GO:0004084">
    <property type="term" value="F:branched-chain-amino-acid transaminase activity"/>
    <property type="evidence" value="ECO:0007669"/>
    <property type="project" value="InterPro"/>
</dbReference>
<evidence type="ECO:0000256" key="5">
    <source>
        <dbReference type="ARBA" id="ARBA00022679"/>
    </source>
</evidence>
<keyword evidence="4 8" id="KW-0032">Aminotransferase</keyword>
<dbReference type="STRING" id="28573.A0A0U1LZL4"/>
<name>A0A0U1LZL4_TALIS</name>
<dbReference type="EMBL" id="CVMT01000004">
    <property type="protein sequence ID" value="CRG88170.1"/>
    <property type="molecule type" value="Genomic_DNA"/>
</dbReference>
<evidence type="ECO:0000256" key="4">
    <source>
        <dbReference type="ARBA" id="ARBA00022576"/>
    </source>
</evidence>
<dbReference type="GO" id="GO:0009081">
    <property type="term" value="P:branched-chain amino acid metabolic process"/>
    <property type="evidence" value="ECO:0007669"/>
    <property type="project" value="InterPro"/>
</dbReference>
<keyword evidence="5 8" id="KW-0808">Transferase</keyword>
<accession>A0A0U1LZL4</accession>
<dbReference type="InterPro" id="IPR036038">
    <property type="entry name" value="Aminotransferase-like"/>
</dbReference>
<evidence type="ECO:0000256" key="2">
    <source>
        <dbReference type="ARBA" id="ARBA00005179"/>
    </source>
</evidence>
<dbReference type="Proteomes" id="UP000054383">
    <property type="component" value="Unassembled WGS sequence"/>
</dbReference>
<dbReference type="OMA" id="LKWSDQA"/>
<sequence length="401" mass="43629">MIETIFPPPATTNIGKDTRANGLHEIATDWNNVGVAFLGVNGHVESDYDAATNSWSEPCFVADPYIRVHGLAPGLNYGQQVFEGLKAYRDPHGHIQVFRPKDHAARLQRSCTAVAIPEIPQETFWKSVNTALALNAEFVPPHDSDAAMYVRPLAFGSDAFIAVSAGPSYKFCVYTQPISAYHGISPIKALVLEDLDRAAPLGVGNVKVGGNYAPVLRWSDKARREGYGITLHLDSRTHSEIDEFSTSGFIGVKKLGDQTTLVISSSQSIIKSVTSMSAIEVARSLLGWTVEIRPIPYAELPFFNEILAVGTAAMLVPVRSITRRSTGDIFEYGPSATEPGPCCVELSKQLKGIQRGVIPDTFHWLKLVTDPSAVDKSKNGILTTEEKQNTHLKMVGVVQTP</sequence>
<evidence type="ECO:0000313" key="9">
    <source>
        <dbReference type="Proteomes" id="UP000054383"/>
    </source>
</evidence>
<evidence type="ECO:0000313" key="8">
    <source>
        <dbReference type="EMBL" id="CRG88170.1"/>
    </source>
</evidence>
<dbReference type="PIRSF" id="PIRSF006468">
    <property type="entry name" value="BCAT1"/>
    <property type="match status" value="1"/>
</dbReference>
<evidence type="ECO:0000256" key="3">
    <source>
        <dbReference type="ARBA" id="ARBA00009320"/>
    </source>
</evidence>
<evidence type="ECO:0000256" key="7">
    <source>
        <dbReference type="PIRSR" id="PIRSR006468-1"/>
    </source>
</evidence>
<keyword evidence="6" id="KW-0663">Pyridoxal phosphate</keyword>
<organism evidence="8 9">
    <name type="scientific">Talaromyces islandicus</name>
    <name type="common">Penicillium islandicum</name>
    <dbReference type="NCBI Taxonomy" id="28573"/>
    <lineage>
        <taxon>Eukaryota</taxon>
        <taxon>Fungi</taxon>
        <taxon>Dikarya</taxon>
        <taxon>Ascomycota</taxon>
        <taxon>Pezizomycotina</taxon>
        <taxon>Eurotiomycetes</taxon>
        <taxon>Eurotiomycetidae</taxon>
        <taxon>Eurotiales</taxon>
        <taxon>Trichocomaceae</taxon>
        <taxon>Talaromyces</taxon>
        <taxon>Talaromyces sect. Islandici</taxon>
    </lineage>
</organism>
<dbReference type="PANTHER" id="PTHR42825">
    <property type="entry name" value="AMINO ACID AMINOTRANSFERASE"/>
    <property type="match status" value="1"/>
</dbReference>
<protein>
    <submittedName>
        <fullName evidence="8">Branched-chain amino acid aminotransferase</fullName>
    </submittedName>
</protein>
<dbReference type="InterPro" id="IPR001544">
    <property type="entry name" value="Aminotrans_IV"/>
</dbReference>
<comment type="similarity">
    <text evidence="3">Belongs to the class-IV pyridoxal-phosphate-dependent aminotransferase family.</text>
</comment>